<evidence type="ECO:0000256" key="2">
    <source>
        <dbReference type="ARBA" id="ARBA00002786"/>
    </source>
</evidence>
<dbReference type="PANTHER" id="PTHR48077">
    <property type="entry name" value="TRYPTOPHAN SYNTHASE-RELATED"/>
    <property type="match status" value="1"/>
</dbReference>
<evidence type="ECO:0000313" key="14">
    <source>
        <dbReference type="EMBL" id="MEQ2443423.1"/>
    </source>
</evidence>
<keyword evidence="10 12" id="KW-0456">Lyase</keyword>
<keyword evidence="7 12" id="KW-0822">Tryptophan biosynthesis</keyword>
<gene>
    <name evidence="12" type="primary">trpB</name>
    <name evidence="14" type="ORF">WMO64_08060</name>
</gene>
<evidence type="ECO:0000256" key="3">
    <source>
        <dbReference type="ARBA" id="ARBA00004733"/>
    </source>
</evidence>
<dbReference type="EMBL" id="JBBMFK010000011">
    <property type="protein sequence ID" value="MEQ2443423.1"/>
    <property type="molecule type" value="Genomic_DNA"/>
</dbReference>
<comment type="subunit">
    <text evidence="5 12">Tetramer of two alpha and two beta chains.</text>
</comment>
<name>A0ABV1E7Y3_9FIRM</name>
<comment type="caution">
    <text evidence="14">The sequence shown here is derived from an EMBL/GenBank/DDBJ whole genome shotgun (WGS) entry which is preliminary data.</text>
</comment>
<dbReference type="InterPro" id="IPR006316">
    <property type="entry name" value="Trp_synth_b-like"/>
</dbReference>
<evidence type="ECO:0000313" key="15">
    <source>
        <dbReference type="Proteomes" id="UP001464378"/>
    </source>
</evidence>
<evidence type="ECO:0000256" key="8">
    <source>
        <dbReference type="ARBA" id="ARBA00022898"/>
    </source>
</evidence>
<dbReference type="NCBIfam" id="TIGR01415">
    <property type="entry name" value="trpB_rel"/>
    <property type="match status" value="1"/>
</dbReference>
<organism evidence="14 15">
    <name type="scientific">Pseudoflavonifractor intestinihominis</name>
    <dbReference type="NCBI Taxonomy" id="3133171"/>
    <lineage>
        <taxon>Bacteria</taxon>
        <taxon>Bacillati</taxon>
        <taxon>Bacillota</taxon>
        <taxon>Clostridia</taxon>
        <taxon>Eubacteriales</taxon>
        <taxon>Oscillospiraceae</taxon>
        <taxon>Pseudoflavonifractor</taxon>
    </lineage>
</organism>
<comment type="function">
    <text evidence="2 12">The beta subunit is responsible for the synthesis of L-tryptophan from indole and L-serine.</text>
</comment>
<accession>A0ABV1E7Y3</accession>
<evidence type="ECO:0000256" key="9">
    <source>
        <dbReference type="ARBA" id="ARBA00023141"/>
    </source>
</evidence>
<dbReference type="InterPro" id="IPR036052">
    <property type="entry name" value="TrpB-like_PALP_sf"/>
</dbReference>
<keyword evidence="8 12" id="KW-0663">Pyridoxal phosphate</keyword>
<keyword evidence="15" id="KW-1185">Reference proteome</keyword>
<evidence type="ECO:0000256" key="12">
    <source>
        <dbReference type="HAMAP-Rule" id="MF_00133"/>
    </source>
</evidence>
<dbReference type="InterPro" id="IPR023026">
    <property type="entry name" value="Trp_synth_beta/beta-like"/>
</dbReference>
<dbReference type="Pfam" id="PF00291">
    <property type="entry name" value="PALP"/>
    <property type="match status" value="1"/>
</dbReference>
<comment type="cofactor">
    <cofactor evidence="1 12">
        <name>pyridoxal 5'-phosphate</name>
        <dbReference type="ChEBI" id="CHEBI:597326"/>
    </cofactor>
</comment>
<comment type="catalytic activity">
    <reaction evidence="11 12">
        <text>(1S,2R)-1-C-(indol-3-yl)glycerol 3-phosphate + L-serine = D-glyceraldehyde 3-phosphate + L-tryptophan + H2O</text>
        <dbReference type="Rhea" id="RHEA:10532"/>
        <dbReference type="ChEBI" id="CHEBI:15377"/>
        <dbReference type="ChEBI" id="CHEBI:33384"/>
        <dbReference type="ChEBI" id="CHEBI:57912"/>
        <dbReference type="ChEBI" id="CHEBI:58866"/>
        <dbReference type="ChEBI" id="CHEBI:59776"/>
        <dbReference type="EC" id="4.2.1.20"/>
    </reaction>
</comment>
<evidence type="ECO:0000256" key="4">
    <source>
        <dbReference type="ARBA" id="ARBA00009982"/>
    </source>
</evidence>
<evidence type="ECO:0000256" key="11">
    <source>
        <dbReference type="ARBA" id="ARBA00049047"/>
    </source>
</evidence>
<dbReference type="NCBIfam" id="NF009057">
    <property type="entry name" value="PRK12391.1"/>
    <property type="match status" value="1"/>
</dbReference>
<protein>
    <recommendedName>
        <fullName evidence="12">Tryptophan synthase beta chain</fullName>
        <ecNumber evidence="12">4.2.1.20</ecNumber>
    </recommendedName>
</protein>
<evidence type="ECO:0000256" key="1">
    <source>
        <dbReference type="ARBA" id="ARBA00001933"/>
    </source>
</evidence>
<proteinExistence type="inferred from homology"/>
<dbReference type="PIRSF" id="PIRSF500824">
    <property type="entry name" value="TrpB_prok"/>
    <property type="match status" value="1"/>
</dbReference>
<keyword evidence="6 12" id="KW-0028">Amino-acid biosynthesis</keyword>
<dbReference type="Proteomes" id="UP001464378">
    <property type="component" value="Unassembled WGS sequence"/>
</dbReference>
<keyword evidence="9 12" id="KW-0057">Aromatic amino acid biosynthesis</keyword>
<dbReference type="PANTHER" id="PTHR48077:SF6">
    <property type="entry name" value="TRYPTOPHAN SYNTHASE"/>
    <property type="match status" value="1"/>
</dbReference>
<comment type="pathway">
    <text evidence="3 12">Amino-acid biosynthesis; L-tryptophan biosynthesis; L-tryptophan from chorismate: step 5/5.</text>
</comment>
<evidence type="ECO:0000256" key="7">
    <source>
        <dbReference type="ARBA" id="ARBA00022822"/>
    </source>
</evidence>
<dbReference type="SUPFAM" id="SSF53686">
    <property type="entry name" value="Tryptophan synthase beta subunit-like PLP-dependent enzymes"/>
    <property type="match status" value="1"/>
</dbReference>
<comment type="similarity">
    <text evidence="4 12">Belongs to the TrpB family.</text>
</comment>
<evidence type="ECO:0000259" key="13">
    <source>
        <dbReference type="Pfam" id="PF00291"/>
    </source>
</evidence>
<evidence type="ECO:0000256" key="10">
    <source>
        <dbReference type="ARBA" id="ARBA00023239"/>
    </source>
</evidence>
<dbReference type="HAMAP" id="MF_00133">
    <property type="entry name" value="Trp_synth_beta"/>
    <property type="match status" value="1"/>
</dbReference>
<feature type="domain" description="Tryptophan synthase beta chain-like PALP" evidence="13">
    <location>
        <begin position="79"/>
        <end position="417"/>
    </location>
</feature>
<sequence>MTKIPHKLYLTEDQMPQKWFNLRSVMKDQPDPMLHSGTLQPVTEADLAPIFCAELAQQELDCTHEFIDIPEPVLDIYKMYRPSPIIRAYDLEKALGTPARIYYKYEGNNTSGSHKLNSAVPQAYYAKQQGLSGVTTETGAGQWGTALSVACAYFNLSCDVYMVKCSYEQKPFRKAMMNVFGASVVPSPSMTTEVGRKILAENPGTTGSLGCAISEAVEAAVTGGDKRYVLGSVLNQVLLHQSIIGLESKLALEQLGEYPDIVVGCAGGGSNLGGLIAPFMADKIRGVKNPRIVAVEPASCPSFTRGKYAYDFCDTGKVTPLARMYTLGSGFIPAPNHAGGLRYHGMSPILSKLYHDGYMEAVSYQQTQVFEAAVFFAKHETILPAPESAHAIKGAMDEALKCKETGEEKSILFGLTGTGFFDMTAYENYLSGKMTDYVPTDADLQKGFDSLPDIPQNKNI</sequence>
<dbReference type="EC" id="4.2.1.20" evidence="12"/>
<evidence type="ECO:0000256" key="6">
    <source>
        <dbReference type="ARBA" id="ARBA00022605"/>
    </source>
</evidence>
<dbReference type="InterPro" id="IPR001926">
    <property type="entry name" value="TrpB-like_PALP"/>
</dbReference>
<evidence type="ECO:0000256" key="5">
    <source>
        <dbReference type="ARBA" id="ARBA00011270"/>
    </source>
</evidence>
<feature type="modified residue" description="N6-(pyridoxal phosphate)lysine" evidence="12">
    <location>
        <position position="115"/>
    </location>
</feature>
<dbReference type="Gene3D" id="3.40.50.1100">
    <property type="match status" value="2"/>
</dbReference>
<dbReference type="PIRSF" id="PIRSF001413">
    <property type="entry name" value="Trp_syn_beta"/>
    <property type="match status" value="1"/>
</dbReference>
<dbReference type="RefSeq" id="WP_349231650.1">
    <property type="nucleotide sequence ID" value="NZ_JBBMFK010000011.1"/>
</dbReference>
<reference evidence="14 15" key="1">
    <citation type="submission" date="2024-03" db="EMBL/GenBank/DDBJ databases">
        <title>Human intestinal bacterial collection.</title>
        <authorList>
            <person name="Pauvert C."/>
            <person name="Hitch T.C.A."/>
            <person name="Clavel T."/>
        </authorList>
    </citation>
    <scope>NUCLEOTIDE SEQUENCE [LARGE SCALE GENOMIC DNA]</scope>
    <source>
        <strain evidence="14 15">CLA-AP-H29</strain>
    </source>
</reference>